<proteinExistence type="predicted"/>
<gene>
    <name evidence="2" type="ORF">BWK73_34855</name>
</gene>
<evidence type="ECO:0000256" key="1">
    <source>
        <dbReference type="SAM" id="Phobius"/>
    </source>
</evidence>
<comment type="caution">
    <text evidence="2">The sequence shown here is derived from an EMBL/GenBank/DDBJ whole genome shotgun (WGS) entry which is preliminary data.</text>
</comment>
<evidence type="ECO:0000313" key="3">
    <source>
        <dbReference type="Proteomes" id="UP000192491"/>
    </source>
</evidence>
<reference evidence="2 3" key="1">
    <citation type="submission" date="2017-01" db="EMBL/GenBank/DDBJ databases">
        <title>Novel large sulfur bacteria in the metagenomes of groundwater-fed chemosynthetic microbial mats in the Lake Huron basin.</title>
        <authorList>
            <person name="Sharrar A.M."/>
            <person name="Flood B.E."/>
            <person name="Bailey J.V."/>
            <person name="Jones D.S."/>
            <person name="Biddanda B."/>
            <person name="Ruberg S.A."/>
            <person name="Marcus D.N."/>
            <person name="Dick G.J."/>
        </authorList>
    </citation>
    <scope>NUCLEOTIDE SEQUENCE [LARGE SCALE GENOMIC DNA]</scope>
    <source>
        <strain evidence="2">A8</strain>
    </source>
</reference>
<accession>A0A1Y1QGR0</accession>
<feature type="transmembrane region" description="Helical" evidence="1">
    <location>
        <begin position="43"/>
        <end position="65"/>
    </location>
</feature>
<name>A0A1Y1QGR0_9GAMM</name>
<dbReference type="Proteomes" id="UP000192491">
    <property type="component" value="Unassembled WGS sequence"/>
</dbReference>
<keyword evidence="1" id="KW-0812">Transmembrane</keyword>
<protein>
    <submittedName>
        <fullName evidence="2">Uncharacterized protein</fullName>
    </submittedName>
</protein>
<dbReference type="AlphaFoldDB" id="A0A1Y1QGR0"/>
<keyword evidence="1" id="KW-0472">Membrane</keyword>
<organism evidence="2 3">
    <name type="scientific">Thiothrix lacustris</name>
    <dbReference type="NCBI Taxonomy" id="525917"/>
    <lineage>
        <taxon>Bacteria</taxon>
        <taxon>Pseudomonadati</taxon>
        <taxon>Pseudomonadota</taxon>
        <taxon>Gammaproteobacteria</taxon>
        <taxon>Thiotrichales</taxon>
        <taxon>Thiotrichaceae</taxon>
        <taxon>Thiothrix</taxon>
    </lineage>
</organism>
<feature type="transmembrane region" description="Helical" evidence="1">
    <location>
        <begin position="16"/>
        <end position="37"/>
    </location>
</feature>
<evidence type="ECO:0000313" key="2">
    <source>
        <dbReference type="EMBL" id="OQX04967.1"/>
    </source>
</evidence>
<keyword evidence="1" id="KW-1133">Transmembrane helix</keyword>
<feature type="transmembrane region" description="Helical" evidence="1">
    <location>
        <begin position="72"/>
        <end position="92"/>
    </location>
</feature>
<sequence>MNDLVVRPHCAVPSEVLKALLVMGIAGVVFLSIARLMGVDVPAVLIIGVIGFFLVGAVLASHWLSILRRPSLVLLVGTVSIVAAVQLQDAILSVI</sequence>
<dbReference type="EMBL" id="MTEJ01000312">
    <property type="protein sequence ID" value="OQX04967.1"/>
    <property type="molecule type" value="Genomic_DNA"/>
</dbReference>